<sequence length="164" mass="17912" precursor="true">MNTQMIIFLILAILAIACSVLVLQLRRISHRVVSMAFVFFAIAGLYFLLGADFIGIIQIIVYAGAVTILFIFGMMMTEHRNVTFSAHPRRAHRVLSFIGVATLLGFMLYGILGLDLPASEPYEGTAEAIGLELYGHYVVAFLAMGFLLTAALIGAIVIARKEAE</sequence>
<dbReference type="GO" id="GO:0048038">
    <property type="term" value="F:quinone binding"/>
    <property type="evidence" value="ECO:0007669"/>
    <property type="project" value="UniProtKB-UniRule"/>
</dbReference>
<protein>
    <recommendedName>
        <fullName evidence="2">NADH-quinone oxidoreductase subunit J</fullName>
        <ecNumber evidence="2">7.1.1.-</ecNumber>
    </recommendedName>
</protein>
<feature type="transmembrane region" description="Helical" evidence="2">
    <location>
        <begin position="55"/>
        <end position="73"/>
    </location>
</feature>
<dbReference type="OrthoDB" id="9814997at2"/>
<dbReference type="PANTHER" id="PTHR33269:SF17">
    <property type="entry name" value="NADH-UBIQUINONE OXIDOREDUCTASE CHAIN 6"/>
    <property type="match status" value="1"/>
</dbReference>
<comment type="similarity">
    <text evidence="1 2">Belongs to the complex I subunit 6 family.</text>
</comment>
<comment type="subcellular location">
    <subcellularLocation>
        <location evidence="2">Cell membrane</location>
        <topology evidence="2">Multi-pass membrane protein</topology>
    </subcellularLocation>
</comment>
<comment type="function">
    <text evidence="2">NDH-1 shuttles electrons from NADH, via FMN and iron-sulfur (Fe-S) centers, to quinones in the respiratory chain. Couples the redox reaction to proton translocation (for every two electrons transferred, four hydrogen ions are translocated across the cytoplasmic membrane), and thus conserves the redox energy in a proton gradient.</text>
</comment>
<evidence type="ECO:0000256" key="2">
    <source>
        <dbReference type="RuleBase" id="RU004429"/>
    </source>
</evidence>
<keyword evidence="3" id="KW-0830">Ubiquinone</keyword>
<feature type="transmembrane region" description="Helical" evidence="2">
    <location>
        <begin position="6"/>
        <end position="25"/>
    </location>
</feature>
<keyword evidence="2" id="KW-0472">Membrane</keyword>
<dbReference type="EMBL" id="CP002394">
    <property type="protein sequence ID" value="ADU32289.1"/>
    <property type="molecule type" value="Genomic_DNA"/>
</dbReference>
<gene>
    <name evidence="3" type="ordered locus">Bcell_4059</name>
</gene>
<reference evidence="3 4" key="1">
    <citation type="submission" date="2010-12" db="EMBL/GenBank/DDBJ databases">
        <title>Complete sequence of Bacillus cellulosilyticus DSM 2522.</title>
        <authorList>
            <consortium name="US DOE Joint Genome Institute"/>
            <person name="Lucas S."/>
            <person name="Copeland A."/>
            <person name="Lapidus A."/>
            <person name="Cheng J.-F."/>
            <person name="Bruce D."/>
            <person name="Goodwin L."/>
            <person name="Pitluck S."/>
            <person name="Chertkov O."/>
            <person name="Detter J.C."/>
            <person name="Han C."/>
            <person name="Tapia R."/>
            <person name="Land M."/>
            <person name="Hauser L."/>
            <person name="Jeffries C."/>
            <person name="Kyrpides N."/>
            <person name="Ivanova N."/>
            <person name="Mikhailova N."/>
            <person name="Brumm P."/>
            <person name="Mead D."/>
            <person name="Woyke T."/>
        </authorList>
    </citation>
    <scope>NUCLEOTIDE SEQUENCE [LARGE SCALE GENOMIC DNA]</scope>
    <source>
        <strain evidence="4">ATCC 21833 / DSM 2522 / FERM P-1141 / JCM 9156 / N-4</strain>
    </source>
</reference>
<dbReference type="STRING" id="649639.Bcell_4059"/>
<dbReference type="RefSeq" id="WP_013490615.1">
    <property type="nucleotide sequence ID" value="NC_014829.1"/>
</dbReference>
<accession>E6TX94</accession>
<dbReference type="HOGENOM" id="CLU_085957_2_2_9"/>
<dbReference type="Pfam" id="PF00499">
    <property type="entry name" value="Oxidored_q3"/>
    <property type="match status" value="1"/>
</dbReference>
<evidence type="ECO:0000313" key="4">
    <source>
        <dbReference type="Proteomes" id="UP000001401"/>
    </source>
</evidence>
<organism evidence="3 4">
    <name type="scientific">Evansella cellulosilytica (strain ATCC 21833 / DSM 2522 / FERM P-1141 / JCM 9156 / N-4)</name>
    <name type="common">Bacillus cellulosilyticus</name>
    <dbReference type="NCBI Taxonomy" id="649639"/>
    <lineage>
        <taxon>Bacteria</taxon>
        <taxon>Bacillati</taxon>
        <taxon>Bacillota</taxon>
        <taxon>Bacilli</taxon>
        <taxon>Bacillales</taxon>
        <taxon>Bacillaceae</taxon>
        <taxon>Evansella</taxon>
    </lineage>
</organism>
<proteinExistence type="inferred from homology"/>
<feature type="transmembrane region" description="Helical" evidence="2">
    <location>
        <begin position="134"/>
        <end position="159"/>
    </location>
</feature>
<dbReference type="eggNOG" id="COG0839">
    <property type="taxonomic scope" value="Bacteria"/>
</dbReference>
<dbReference type="KEGG" id="bco:Bcell_4059"/>
<dbReference type="Gene3D" id="1.20.120.1200">
    <property type="entry name" value="NADH-ubiquinone/plastoquinone oxidoreductase chain 6, subunit NuoJ"/>
    <property type="match status" value="1"/>
</dbReference>
<dbReference type="GO" id="GO:0008137">
    <property type="term" value="F:NADH dehydrogenase (ubiquinone) activity"/>
    <property type="evidence" value="ECO:0007669"/>
    <property type="project" value="UniProtKB-UniRule"/>
</dbReference>
<dbReference type="EC" id="7.1.1.-" evidence="2"/>
<keyword evidence="2" id="KW-0874">Quinone</keyword>
<dbReference type="AlphaFoldDB" id="E6TX94"/>
<keyword evidence="4" id="KW-1185">Reference proteome</keyword>
<dbReference type="Proteomes" id="UP000001401">
    <property type="component" value="Chromosome"/>
</dbReference>
<evidence type="ECO:0000313" key="3">
    <source>
        <dbReference type="EMBL" id="ADU32289.1"/>
    </source>
</evidence>
<name>E6TX94_EVAC2</name>
<keyword evidence="2" id="KW-0520">NAD</keyword>
<comment type="catalytic activity">
    <reaction evidence="2">
        <text>a quinone + NADH + 5 H(+)(in) = a quinol + NAD(+) + 4 H(+)(out)</text>
        <dbReference type="Rhea" id="RHEA:57888"/>
        <dbReference type="ChEBI" id="CHEBI:15378"/>
        <dbReference type="ChEBI" id="CHEBI:24646"/>
        <dbReference type="ChEBI" id="CHEBI:57540"/>
        <dbReference type="ChEBI" id="CHEBI:57945"/>
        <dbReference type="ChEBI" id="CHEBI:132124"/>
    </reaction>
</comment>
<dbReference type="PANTHER" id="PTHR33269">
    <property type="entry name" value="NADH-UBIQUINONE OXIDOREDUCTASE CHAIN 6"/>
    <property type="match status" value="1"/>
</dbReference>
<dbReference type="InterPro" id="IPR042106">
    <property type="entry name" value="Nuo/plastoQ_OxRdtase_6_NuoJ"/>
</dbReference>
<keyword evidence="2" id="KW-0812">Transmembrane</keyword>
<keyword evidence="2" id="KW-1133">Transmembrane helix</keyword>
<dbReference type="InterPro" id="IPR001457">
    <property type="entry name" value="NADH_UbQ/plastoQ_OxRdtase_su6"/>
</dbReference>
<feature type="transmembrane region" description="Helical" evidence="2">
    <location>
        <begin position="94"/>
        <end position="114"/>
    </location>
</feature>
<evidence type="ECO:0000256" key="1">
    <source>
        <dbReference type="ARBA" id="ARBA00005698"/>
    </source>
</evidence>
<keyword evidence="2" id="KW-1003">Cell membrane</keyword>
<dbReference type="GO" id="GO:0005886">
    <property type="term" value="C:plasma membrane"/>
    <property type="evidence" value="ECO:0007669"/>
    <property type="project" value="UniProtKB-SubCell"/>
</dbReference>
<feature type="transmembrane region" description="Helical" evidence="2">
    <location>
        <begin position="32"/>
        <end position="49"/>
    </location>
</feature>